<protein>
    <submittedName>
        <fullName evidence="2">Polysaccharide deacetylase family protein</fullName>
    </submittedName>
</protein>
<dbReference type="EMBL" id="JBHULS010000003">
    <property type="protein sequence ID" value="MFD2551824.1"/>
    <property type="molecule type" value="Genomic_DNA"/>
</dbReference>
<gene>
    <name evidence="2" type="ORF">ACFSQP_08350</name>
</gene>
<dbReference type="InterPro" id="IPR054297">
    <property type="entry name" value="DUF7033"/>
</dbReference>
<dbReference type="Pfam" id="PF23019">
    <property type="entry name" value="DUF7033"/>
    <property type="match status" value="1"/>
</dbReference>
<dbReference type="RefSeq" id="WP_376893348.1">
    <property type="nucleotide sequence ID" value="NZ_JBHULS010000003.1"/>
</dbReference>
<name>A0ABW5KT97_9FLAO</name>
<evidence type="ECO:0000259" key="1">
    <source>
        <dbReference type="Pfam" id="PF23019"/>
    </source>
</evidence>
<evidence type="ECO:0000313" key="3">
    <source>
        <dbReference type="Proteomes" id="UP001597472"/>
    </source>
</evidence>
<keyword evidence="3" id="KW-1185">Reference proteome</keyword>
<organism evidence="2 3">
    <name type="scientific">Bizionia sediminis</name>
    <dbReference type="NCBI Taxonomy" id="1737064"/>
    <lineage>
        <taxon>Bacteria</taxon>
        <taxon>Pseudomonadati</taxon>
        <taxon>Bacteroidota</taxon>
        <taxon>Flavobacteriia</taxon>
        <taxon>Flavobacteriales</taxon>
        <taxon>Flavobacteriaceae</taxon>
        <taxon>Bizionia</taxon>
    </lineage>
</organism>
<feature type="domain" description="DUF7033" evidence="1">
    <location>
        <begin position="95"/>
        <end position="183"/>
    </location>
</feature>
<accession>A0ABW5KT97</accession>
<evidence type="ECO:0000313" key="2">
    <source>
        <dbReference type="EMBL" id="MFD2551824.1"/>
    </source>
</evidence>
<dbReference type="Proteomes" id="UP001597472">
    <property type="component" value="Unassembled WGS sequence"/>
</dbReference>
<reference evidence="3" key="1">
    <citation type="journal article" date="2019" name="Int. J. Syst. Evol. Microbiol.">
        <title>The Global Catalogue of Microorganisms (GCM) 10K type strain sequencing project: providing services to taxonomists for standard genome sequencing and annotation.</title>
        <authorList>
            <consortium name="The Broad Institute Genomics Platform"/>
            <consortium name="The Broad Institute Genome Sequencing Center for Infectious Disease"/>
            <person name="Wu L."/>
            <person name="Ma J."/>
        </authorList>
    </citation>
    <scope>NUCLEOTIDE SEQUENCE [LARGE SCALE GENOMIC DNA]</scope>
    <source>
        <strain evidence="3">KCTC 42587</strain>
    </source>
</reference>
<comment type="caution">
    <text evidence="2">The sequence shown here is derived from an EMBL/GenBank/DDBJ whole genome shotgun (WGS) entry which is preliminary data.</text>
</comment>
<sequence>MILVYTHKITPRVRYAFSHIFTRILNIPVSFTSSVEVFIAHTSLKLSYTKQPLGKELHIRCQELLFEQGLSDVEVQVHDWEETKCFFNTNDKSCIPFDMFAATFYLLSRYEEYLPHVKDAYGRFTPEESLAFKNDFLQQPVVDIWAYKFKKLLQKQYPDFKFPNRAYNVQPVIDVPSAFSYRAKGMLRTFGGLLKDLVSLKLGQFYTRIMVLLQLKHDPDDTFKYIINRQKNYKKKFFFFFLVGDYSTFDKGINAQKKAFISLVKQVADYSKVGLKLSYFALENKGLLKKEKTRLESIVNTSVEASRQSFSKLNLPVSYRHLIALEILEDYTMGYVNQSGFRAGTCTPFLFYDLDFEIQTPLKIVPYCVLDYTLLKYQSLLDKKEALQRAINAVKEVDGSFVFVFHNYTFSNLARWNGFKELFNMILDSAYEA</sequence>
<dbReference type="CDD" id="cd10931">
    <property type="entry name" value="CE4_u7"/>
    <property type="match status" value="1"/>
</dbReference>
<proteinExistence type="predicted"/>